<comment type="caution">
    <text evidence="1">The sequence shown here is derived from an EMBL/GenBank/DDBJ whole genome shotgun (WGS) entry which is preliminary data.</text>
</comment>
<sequence>MEVHAVGLPSILHFSNSHHQPLPGHDGYAYKSVSDKHFHEAIAGFPFKISSDVKSSILQARKSLLLSVTIKKPSEILVKFEAGLSDGAYAENTSAEALAVCSEDENNKLLLTRYVSEDPPSAFRSAGSSSTPPCHTRRHLFGMAVLAALGLQSNPALAVKQTLLAGRIPGLSSPDENGFRTYRRPDEKSGGHGVGWSPMVPYSFKVPEDWEEIPVSIADLGGTEIDLRFTSSQEGNLSVVVAPVLRFSDGLDDNAKIEDIGTPEKVIDAFGPEVTGQNVEDKVKDMEVKEYNGRLYYQYELEPHTLISVTAAGNRLYIMSVSANGRQWKKHASDLKFIQDSFRVG</sequence>
<dbReference type="Proteomes" id="UP001162992">
    <property type="component" value="Chromosome 23"/>
</dbReference>
<evidence type="ECO:0000313" key="2">
    <source>
        <dbReference type="Proteomes" id="UP001162992"/>
    </source>
</evidence>
<protein>
    <submittedName>
        <fullName evidence="1">Uncharacterized protein</fullName>
    </submittedName>
</protein>
<gene>
    <name evidence="1" type="ORF">O6H91_23G045300</name>
</gene>
<accession>A0ACC2AAB2</accession>
<name>A0ACC2AAB2_DIPCM</name>
<keyword evidence="2" id="KW-1185">Reference proteome</keyword>
<organism evidence="1 2">
    <name type="scientific">Diphasiastrum complanatum</name>
    <name type="common">Issler's clubmoss</name>
    <name type="synonym">Lycopodium complanatum</name>
    <dbReference type="NCBI Taxonomy" id="34168"/>
    <lineage>
        <taxon>Eukaryota</taxon>
        <taxon>Viridiplantae</taxon>
        <taxon>Streptophyta</taxon>
        <taxon>Embryophyta</taxon>
        <taxon>Tracheophyta</taxon>
        <taxon>Lycopodiopsida</taxon>
        <taxon>Lycopodiales</taxon>
        <taxon>Lycopodiaceae</taxon>
        <taxon>Lycopodioideae</taxon>
        <taxon>Diphasiastrum</taxon>
    </lineage>
</organism>
<evidence type="ECO:0000313" key="1">
    <source>
        <dbReference type="EMBL" id="KAJ7514470.1"/>
    </source>
</evidence>
<reference evidence="2" key="1">
    <citation type="journal article" date="2024" name="Proc. Natl. Acad. Sci. U.S.A.">
        <title>Extraordinary preservation of gene collinearity over three hundred million years revealed in homosporous lycophytes.</title>
        <authorList>
            <person name="Li C."/>
            <person name="Wickell D."/>
            <person name="Kuo L.Y."/>
            <person name="Chen X."/>
            <person name="Nie B."/>
            <person name="Liao X."/>
            <person name="Peng D."/>
            <person name="Ji J."/>
            <person name="Jenkins J."/>
            <person name="Williams M."/>
            <person name="Shu S."/>
            <person name="Plott C."/>
            <person name="Barry K."/>
            <person name="Rajasekar S."/>
            <person name="Grimwood J."/>
            <person name="Han X."/>
            <person name="Sun S."/>
            <person name="Hou Z."/>
            <person name="He W."/>
            <person name="Dai G."/>
            <person name="Sun C."/>
            <person name="Schmutz J."/>
            <person name="Leebens-Mack J.H."/>
            <person name="Li F.W."/>
            <person name="Wang L."/>
        </authorList>
    </citation>
    <scope>NUCLEOTIDE SEQUENCE [LARGE SCALE GENOMIC DNA]</scope>
    <source>
        <strain evidence="2">cv. PW_Plant_1</strain>
    </source>
</reference>
<dbReference type="EMBL" id="CM055114">
    <property type="protein sequence ID" value="KAJ7514470.1"/>
    <property type="molecule type" value="Genomic_DNA"/>
</dbReference>
<proteinExistence type="predicted"/>